<evidence type="ECO:0000313" key="1">
    <source>
        <dbReference type="EMBL" id="KAJ9125581.1"/>
    </source>
</evidence>
<sequence>MQSSVAQTTPPHTPIPGTLLGNESHHDPLSAHILGIGTAFPPDLLLPQGLEDFATKWCDPSERYATSLKTALICETGTNATVFPWIPDSLSKTLMVNNHTQIDHRPLVQKITDPLLNQPEPPKIRDVNKVFMDKGVELALTAAKKALSDWGGKLEDITHLSE</sequence>
<gene>
    <name evidence="1" type="ORF">QFC22_000543</name>
</gene>
<protein>
    <submittedName>
        <fullName evidence="1">Uncharacterized protein</fullName>
    </submittedName>
</protein>
<comment type="caution">
    <text evidence="1">The sequence shown here is derived from an EMBL/GenBank/DDBJ whole genome shotgun (WGS) entry which is preliminary data.</text>
</comment>
<accession>A0ACC2XQD1</accession>
<reference evidence="1" key="1">
    <citation type="submission" date="2023-04" db="EMBL/GenBank/DDBJ databases">
        <title>Draft Genome sequencing of Naganishia species isolated from polar environments using Oxford Nanopore Technology.</title>
        <authorList>
            <person name="Leo P."/>
            <person name="Venkateswaran K."/>
        </authorList>
    </citation>
    <scope>NUCLEOTIDE SEQUENCE</scope>
    <source>
        <strain evidence="1">MNA-CCFEE 5425</strain>
    </source>
</reference>
<name>A0ACC2XQD1_9TREE</name>
<dbReference type="EMBL" id="JASBWU010000001">
    <property type="protein sequence ID" value="KAJ9125581.1"/>
    <property type="molecule type" value="Genomic_DNA"/>
</dbReference>
<proteinExistence type="predicted"/>
<dbReference type="Proteomes" id="UP001243375">
    <property type="component" value="Unassembled WGS sequence"/>
</dbReference>
<evidence type="ECO:0000313" key="2">
    <source>
        <dbReference type="Proteomes" id="UP001243375"/>
    </source>
</evidence>
<organism evidence="1 2">
    <name type="scientific">Naganishia vaughanmartiniae</name>
    <dbReference type="NCBI Taxonomy" id="1424756"/>
    <lineage>
        <taxon>Eukaryota</taxon>
        <taxon>Fungi</taxon>
        <taxon>Dikarya</taxon>
        <taxon>Basidiomycota</taxon>
        <taxon>Agaricomycotina</taxon>
        <taxon>Tremellomycetes</taxon>
        <taxon>Filobasidiales</taxon>
        <taxon>Filobasidiaceae</taxon>
        <taxon>Naganishia</taxon>
    </lineage>
</organism>
<keyword evidence="2" id="KW-1185">Reference proteome</keyword>